<feature type="transmembrane region" description="Helical" evidence="1">
    <location>
        <begin position="78"/>
        <end position="99"/>
    </location>
</feature>
<dbReference type="NCBIfam" id="TIGR03008">
    <property type="entry name" value="pepcterm_CAAX"/>
    <property type="match status" value="1"/>
</dbReference>
<dbReference type="RefSeq" id="WP_277861976.1">
    <property type="nucleotide sequence ID" value="NZ_JARRAG010000002.1"/>
</dbReference>
<feature type="transmembrane region" description="Helical" evidence="1">
    <location>
        <begin position="12"/>
        <end position="35"/>
    </location>
</feature>
<keyword evidence="4" id="KW-1185">Reference proteome</keyword>
<feature type="transmembrane region" description="Helical" evidence="1">
    <location>
        <begin position="127"/>
        <end position="149"/>
    </location>
</feature>
<dbReference type="EMBL" id="JARRAG010000002">
    <property type="protein sequence ID" value="MDG3005645.1"/>
    <property type="molecule type" value="Genomic_DNA"/>
</dbReference>
<protein>
    <submittedName>
        <fullName evidence="3">CAAX prenyl protease-related protein</fullName>
    </submittedName>
</protein>
<proteinExistence type="predicted"/>
<sequence>MSTSAEPRPQTFDALPTVTRSFMPYIAPMFAYVALGSLESYLPSPGWYPAAYAAKAAIVAAIMWYYRSTWNDLRPAPGVLDVLLAVATGLVVIALWIGLDGRYPDLPFMGGARKAFDPDVLGPAGKAAFIAVRLLGLVLLVPVFEELFWRSFLIRWLIDQDFWKVPIGRVTWISALVCSAFFALAHPEWLPALLTGLLWAGLLAYTKSVSACVISHVVANLALGIYVIATKAWKFW</sequence>
<keyword evidence="1" id="KW-0472">Membrane</keyword>
<reference evidence="3 4" key="1">
    <citation type="submission" date="2023-03" db="EMBL/GenBank/DDBJ databases">
        <title>Paludisphaera mucosa sp. nov. a novel planctomycete from northern fen.</title>
        <authorList>
            <person name="Ivanova A."/>
        </authorList>
    </citation>
    <scope>NUCLEOTIDE SEQUENCE [LARGE SCALE GENOMIC DNA]</scope>
    <source>
        <strain evidence="3 4">Pla2</strain>
    </source>
</reference>
<feature type="transmembrane region" description="Helical" evidence="1">
    <location>
        <begin position="47"/>
        <end position="66"/>
    </location>
</feature>
<feature type="domain" description="CAAX prenyl protease 2/Lysostaphin resistance protein A-like" evidence="2">
    <location>
        <begin position="130"/>
        <end position="221"/>
    </location>
</feature>
<keyword evidence="1" id="KW-1133">Transmembrane helix</keyword>
<comment type="caution">
    <text evidence="3">The sequence shown here is derived from an EMBL/GenBank/DDBJ whole genome shotgun (WGS) entry which is preliminary data.</text>
</comment>
<dbReference type="Pfam" id="PF02517">
    <property type="entry name" value="Rce1-like"/>
    <property type="match status" value="1"/>
</dbReference>
<evidence type="ECO:0000313" key="3">
    <source>
        <dbReference type="EMBL" id="MDG3005645.1"/>
    </source>
</evidence>
<keyword evidence="3" id="KW-0645">Protease</keyword>
<organism evidence="3 4">
    <name type="scientific">Paludisphaera mucosa</name>
    <dbReference type="NCBI Taxonomy" id="3030827"/>
    <lineage>
        <taxon>Bacteria</taxon>
        <taxon>Pseudomonadati</taxon>
        <taxon>Planctomycetota</taxon>
        <taxon>Planctomycetia</taxon>
        <taxon>Isosphaerales</taxon>
        <taxon>Isosphaeraceae</taxon>
        <taxon>Paludisphaera</taxon>
    </lineage>
</organism>
<gene>
    <name evidence="3" type="ORF">PZE19_17800</name>
</gene>
<keyword evidence="1" id="KW-0812">Transmembrane</keyword>
<evidence type="ECO:0000313" key="4">
    <source>
        <dbReference type="Proteomes" id="UP001216907"/>
    </source>
</evidence>
<dbReference type="InterPro" id="IPR014346">
    <property type="entry name" value="Prenyl_protease-related"/>
</dbReference>
<accession>A0ABT6FDK0</accession>
<feature type="transmembrane region" description="Helical" evidence="1">
    <location>
        <begin position="170"/>
        <end position="188"/>
    </location>
</feature>
<dbReference type="GO" id="GO:0008233">
    <property type="term" value="F:peptidase activity"/>
    <property type="evidence" value="ECO:0007669"/>
    <property type="project" value="UniProtKB-KW"/>
</dbReference>
<dbReference type="Proteomes" id="UP001216907">
    <property type="component" value="Unassembled WGS sequence"/>
</dbReference>
<keyword evidence="3" id="KW-0378">Hydrolase</keyword>
<evidence type="ECO:0000256" key="1">
    <source>
        <dbReference type="SAM" id="Phobius"/>
    </source>
</evidence>
<dbReference type="InterPro" id="IPR003675">
    <property type="entry name" value="Rce1/LyrA-like_dom"/>
</dbReference>
<feature type="transmembrane region" description="Helical" evidence="1">
    <location>
        <begin position="208"/>
        <end position="229"/>
    </location>
</feature>
<dbReference type="GO" id="GO:0006508">
    <property type="term" value="P:proteolysis"/>
    <property type="evidence" value="ECO:0007669"/>
    <property type="project" value="UniProtKB-KW"/>
</dbReference>
<name>A0ABT6FDK0_9BACT</name>
<evidence type="ECO:0000259" key="2">
    <source>
        <dbReference type="Pfam" id="PF02517"/>
    </source>
</evidence>